<evidence type="ECO:0000313" key="2">
    <source>
        <dbReference type="EMBL" id="GBL85439.1"/>
    </source>
</evidence>
<feature type="region of interest" description="Disordered" evidence="1">
    <location>
        <begin position="45"/>
        <end position="66"/>
    </location>
</feature>
<sequence length="157" mass="17727">MRSCCHSVCFQLLMDSKLPHVLAVRGIPLDGWYISVPGVSIGRQKYTSPQQSTNSYTKAVKSSGFQSTQTDEKITKVVVLVKPVTVRSLRAQKASSAEKPNVSLPKDQSLHKNEKSSKSEKWQQVKESKAAKRARVLAERRNQELTLPSNRPYRKRF</sequence>
<dbReference type="AlphaFoldDB" id="A0A4Y2B1W0"/>
<name>A0A4Y2B1W0_ARAVE</name>
<organism evidence="2 3">
    <name type="scientific">Araneus ventricosus</name>
    <name type="common">Orbweaver spider</name>
    <name type="synonym">Epeira ventricosa</name>
    <dbReference type="NCBI Taxonomy" id="182803"/>
    <lineage>
        <taxon>Eukaryota</taxon>
        <taxon>Metazoa</taxon>
        <taxon>Ecdysozoa</taxon>
        <taxon>Arthropoda</taxon>
        <taxon>Chelicerata</taxon>
        <taxon>Arachnida</taxon>
        <taxon>Araneae</taxon>
        <taxon>Araneomorphae</taxon>
        <taxon>Entelegynae</taxon>
        <taxon>Araneoidea</taxon>
        <taxon>Araneidae</taxon>
        <taxon>Araneus</taxon>
    </lineage>
</organism>
<feature type="region of interest" description="Disordered" evidence="1">
    <location>
        <begin position="90"/>
        <end position="157"/>
    </location>
</feature>
<feature type="compositionally biased region" description="Polar residues" evidence="1">
    <location>
        <begin position="45"/>
        <end position="57"/>
    </location>
</feature>
<reference evidence="2 3" key="1">
    <citation type="journal article" date="2019" name="Sci. Rep.">
        <title>Orb-weaving spider Araneus ventricosus genome elucidates the spidroin gene catalogue.</title>
        <authorList>
            <person name="Kono N."/>
            <person name="Nakamura H."/>
            <person name="Ohtoshi R."/>
            <person name="Moran D.A.P."/>
            <person name="Shinohara A."/>
            <person name="Yoshida Y."/>
            <person name="Fujiwara M."/>
            <person name="Mori M."/>
            <person name="Tomita M."/>
            <person name="Arakawa K."/>
        </authorList>
    </citation>
    <scope>NUCLEOTIDE SEQUENCE [LARGE SCALE GENOMIC DNA]</scope>
</reference>
<evidence type="ECO:0000313" key="3">
    <source>
        <dbReference type="Proteomes" id="UP000499080"/>
    </source>
</evidence>
<proteinExistence type="predicted"/>
<feature type="compositionally biased region" description="Basic and acidic residues" evidence="1">
    <location>
        <begin position="108"/>
        <end position="143"/>
    </location>
</feature>
<gene>
    <name evidence="2" type="ORF">AVEN_247293_1</name>
</gene>
<comment type="caution">
    <text evidence="2">The sequence shown here is derived from an EMBL/GenBank/DDBJ whole genome shotgun (WGS) entry which is preliminary data.</text>
</comment>
<dbReference type="EMBL" id="BGPR01082012">
    <property type="protein sequence ID" value="GBL85439.1"/>
    <property type="molecule type" value="Genomic_DNA"/>
</dbReference>
<keyword evidence="3" id="KW-1185">Reference proteome</keyword>
<accession>A0A4Y2B1W0</accession>
<evidence type="ECO:0000256" key="1">
    <source>
        <dbReference type="SAM" id="MobiDB-lite"/>
    </source>
</evidence>
<dbReference type="Proteomes" id="UP000499080">
    <property type="component" value="Unassembled WGS sequence"/>
</dbReference>
<protein>
    <submittedName>
        <fullName evidence="2">Uncharacterized protein</fullName>
    </submittedName>
</protein>